<gene>
    <name evidence="2" type="ORF">ILEXP_LOCUS18688</name>
</gene>
<name>A0ABC8S2Q0_9AQUA</name>
<comment type="caution">
    <text evidence="2">The sequence shown here is derived from an EMBL/GenBank/DDBJ whole genome shotgun (WGS) entry which is preliminary data.</text>
</comment>
<evidence type="ECO:0000313" key="2">
    <source>
        <dbReference type="EMBL" id="CAK9150536.1"/>
    </source>
</evidence>
<dbReference type="AlphaFoldDB" id="A0ABC8S2Q0"/>
<dbReference type="InterPro" id="IPR026055">
    <property type="entry name" value="FAR"/>
</dbReference>
<dbReference type="InterPro" id="IPR033640">
    <property type="entry name" value="FAR_C"/>
</dbReference>
<evidence type="ECO:0000313" key="3">
    <source>
        <dbReference type="Proteomes" id="UP001642360"/>
    </source>
</evidence>
<proteinExistence type="predicted"/>
<protein>
    <recommendedName>
        <fullName evidence="1">Fatty acyl-CoA reductase C-terminal domain-containing protein</fullName>
    </recommendedName>
</protein>
<dbReference type="CDD" id="cd09071">
    <property type="entry name" value="FAR_C"/>
    <property type="match status" value="1"/>
</dbReference>
<dbReference type="Proteomes" id="UP001642360">
    <property type="component" value="Unassembled WGS sequence"/>
</dbReference>
<dbReference type="PANTHER" id="PTHR11011">
    <property type="entry name" value="MALE STERILITY PROTEIN 2-RELATED"/>
    <property type="match status" value="1"/>
</dbReference>
<dbReference type="EMBL" id="CAUOFW020002047">
    <property type="protein sequence ID" value="CAK9150536.1"/>
    <property type="molecule type" value="Genomic_DNA"/>
</dbReference>
<sequence>MVVNNMIVSMVAHANQSSMNIYHVGSSSTNPVVLRNIQDYGVRYFAKNPWINNDGKPVIVGNIKMMSNMDSFHRYMTIRYLLPLKGLQIVNAALCQYFRGTYHDLRRKINFAFRLIELYRPYMFFKGIFDDKNAENLRKAVAESGIETDVFYFDPNCINWEDYFMNTHLPGLVKYVFK</sequence>
<dbReference type="PANTHER" id="PTHR11011:SF99">
    <property type="entry name" value="FATTY ACYL-COA REDUCTASE 3"/>
    <property type="match status" value="1"/>
</dbReference>
<dbReference type="Pfam" id="PF03015">
    <property type="entry name" value="Sterile"/>
    <property type="match status" value="1"/>
</dbReference>
<reference evidence="2 3" key="1">
    <citation type="submission" date="2024-02" db="EMBL/GenBank/DDBJ databases">
        <authorList>
            <person name="Vignale AGUSTIN F."/>
            <person name="Sosa J E."/>
            <person name="Modenutti C."/>
        </authorList>
    </citation>
    <scope>NUCLEOTIDE SEQUENCE [LARGE SCALE GENOMIC DNA]</scope>
</reference>
<feature type="domain" description="Fatty acyl-CoA reductase C-terminal" evidence="1">
    <location>
        <begin position="80"/>
        <end position="178"/>
    </location>
</feature>
<evidence type="ECO:0000259" key="1">
    <source>
        <dbReference type="Pfam" id="PF03015"/>
    </source>
</evidence>
<accession>A0ABC8S2Q0</accession>
<keyword evidence="3" id="KW-1185">Reference proteome</keyword>
<organism evidence="2 3">
    <name type="scientific">Ilex paraguariensis</name>
    <name type="common">yerba mate</name>
    <dbReference type="NCBI Taxonomy" id="185542"/>
    <lineage>
        <taxon>Eukaryota</taxon>
        <taxon>Viridiplantae</taxon>
        <taxon>Streptophyta</taxon>
        <taxon>Embryophyta</taxon>
        <taxon>Tracheophyta</taxon>
        <taxon>Spermatophyta</taxon>
        <taxon>Magnoliopsida</taxon>
        <taxon>eudicotyledons</taxon>
        <taxon>Gunneridae</taxon>
        <taxon>Pentapetalae</taxon>
        <taxon>asterids</taxon>
        <taxon>campanulids</taxon>
        <taxon>Aquifoliales</taxon>
        <taxon>Aquifoliaceae</taxon>
        <taxon>Ilex</taxon>
    </lineage>
</organism>